<accession>A0ABQ1DPS8</accession>
<comment type="caution">
    <text evidence="1">The sequence shown here is derived from an EMBL/GenBank/DDBJ whole genome shotgun (WGS) entry which is preliminary data.</text>
</comment>
<dbReference type="EMBL" id="BLWA01000007">
    <property type="protein sequence ID" value="GFM92974.1"/>
    <property type="molecule type" value="Genomic_DNA"/>
</dbReference>
<gene>
    <name evidence="1" type="ORF">PSCICP_29460</name>
</gene>
<sequence length="56" mass="6453">MIKTEFIIQSIQAAKKARTLAQMFGQAHEWTRPAGVYRKVPTVIRVLEYVKAHARI</sequence>
<organism evidence="1 2">
    <name type="scientific">Pseudomonas cichorii</name>
    <dbReference type="NCBI Taxonomy" id="36746"/>
    <lineage>
        <taxon>Bacteria</taxon>
        <taxon>Pseudomonadati</taxon>
        <taxon>Pseudomonadota</taxon>
        <taxon>Gammaproteobacteria</taxon>
        <taxon>Pseudomonadales</taxon>
        <taxon>Pseudomonadaceae</taxon>
        <taxon>Pseudomonas</taxon>
    </lineage>
</organism>
<name>A0ABQ1DPS8_PSECI</name>
<keyword evidence="2" id="KW-1185">Reference proteome</keyword>
<proteinExistence type="predicted"/>
<evidence type="ECO:0000313" key="1">
    <source>
        <dbReference type="EMBL" id="GFM92974.1"/>
    </source>
</evidence>
<evidence type="ECO:0000313" key="2">
    <source>
        <dbReference type="Proteomes" id="UP000614982"/>
    </source>
</evidence>
<protein>
    <submittedName>
        <fullName evidence="1">Uncharacterized protein</fullName>
    </submittedName>
</protein>
<dbReference type="Proteomes" id="UP000614982">
    <property type="component" value="Unassembled WGS sequence"/>
</dbReference>
<reference evidence="1 2" key="1">
    <citation type="submission" date="2020-05" db="EMBL/GenBank/DDBJ databases">
        <title>Genetic diversity of Pseudomonas cichorii.</title>
        <authorList>
            <person name="Tani S."/>
            <person name="Yagi H."/>
            <person name="Hashimoto S."/>
            <person name="Iiyama K."/>
            <person name="Furuya N."/>
        </authorList>
    </citation>
    <scope>NUCLEOTIDE SEQUENCE [LARGE SCALE GENOMIC DNA]</scope>
    <source>
        <strain evidence="1 2">LMG 2162</strain>
    </source>
</reference>